<keyword evidence="2" id="KW-0472">Membrane</keyword>
<dbReference type="Pfam" id="PF14110">
    <property type="entry name" value="DUF4282"/>
    <property type="match status" value="1"/>
</dbReference>
<reference evidence="3 4" key="1">
    <citation type="submission" date="2017-12" db="EMBL/GenBank/DDBJ databases">
        <title>Phylogenetic diversity of female urinary microbiome.</title>
        <authorList>
            <person name="Thomas-White K."/>
            <person name="Wolfe A.J."/>
        </authorList>
    </citation>
    <scope>NUCLEOTIDE SEQUENCE [LARGE SCALE GENOMIC DNA]</scope>
    <source>
        <strain evidence="3 4">UMB0402</strain>
    </source>
</reference>
<dbReference type="InterPro" id="IPR025557">
    <property type="entry name" value="DUF4282"/>
</dbReference>
<evidence type="ECO:0000313" key="4">
    <source>
        <dbReference type="Proteomes" id="UP000235122"/>
    </source>
</evidence>
<gene>
    <name evidence="3" type="ORF">CYJ19_05360</name>
</gene>
<dbReference type="Proteomes" id="UP000235122">
    <property type="component" value="Unassembled WGS sequence"/>
</dbReference>
<feature type="transmembrane region" description="Helical" evidence="2">
    <location>
        <begin position="141"/>
        <end position="163"/>
    </location>
</feature>
<dbReference type="AlphaFoldDB" id="A0A2I1IMB9"/>
<dbReference type="EMBL" id="PKKO01000003">
    <property type="protein sequence ID" value="PKY72278.1"/>
    <property type="molecule type" value="Genomic_DNA"/>
</dbReference>
<feature type="transmembrane region" description="Helical" evidence="2">
    <location>
        <begin position="106"/>
        <end position="129"/>
    </location>
</feature>
<evidence type="ECO:0000313" key="3">
    <source>
        <dbReference type="EMBL" id="PKY72278.1"/>
    </source>
</evidence>
<feature type="compositionally biased region" description="Pro residues" evidence="1">
    <location>
        <begin position="25"/>
        <end position="43"/>
    </location>
</feature>
<sequence>MLGLTKTEEEGTMSEFPEANFNSQTPPPPPPESARPEQAPQPPTTNSIPAMGQPAQGAPNPYGQAGQYPPYQPPYNGYQRHSDGFFSALFDFSFTKFVTISFAKALYVLLLIWVGLCWLIFAIAGGAAFSAPSQYDGVGGSFVLGFLLFLFLGIVPSLFHLVFGRVLLEFLVANVRTARNTSLLVEKEQK</sequence>
<evidence type="ECO:0000256" key="1">
    <source>
        <dbReference type="SAM" id="MobiDB-lite"/>
    </source>
</evidence>
<dbReference type="STRING" id="33007.HMPREF3198_00202"/>
<feature type="region of interest" description="Disordered" evidence="1">
    <location>
        <begin position="1"/>
        <end position="66"/>
    </location>
</feature>
<keyword evidence="2" id="KW-1133">Transmembrane helix</keyword>
<evidence type="ECO:0008006" key="5">
    <source>
        <dbReference type="Google" id="ProtNLM"/>
    </source>
</evidence>
<name>A0A2I1IMB9_9ACTO</name>
<protein>
    <recommendedName>
        <fullName evidence="5">DUF4282 domain-containing protein</fullName>
    </recommendedName>
</protein>
<keyword evidence="4" id="KW-1185">Reference proteome</keyword>
<accession>A0A2I1IMB9</accession>
<evidence type="ECO:0000256" key="2">
    <source>
        <dbReference type="SAM" id="Phobius"/>
    </source>
</evidence>
<organism evidence="3 4">
    <name type="scientific">Winkia neuii</name>
    <dbReference type="NCBI Taxonomy" id="33007"/>
    <lineage>
        <taxon>Bacteria</taxon>
        <taxon>Bacillati</taxon>
        <taxon>Actinomycetota</taxon>
        <taxon>Actinomycetes</taxon>
        <taxon>Actinomycetales</taxon>
        <taxon>Actinomycetaceae</taxon>
        <taxon>Winkia</taxon>
    </lineage>
</organism>
<keyword evidence="2" id="KW-0812">Transmembrane</keyword>
<proteinExistence type="predicted"/>
<comment type="caution">
    <text evidence="3">The sequence shown here is derived from an EMBL/GenBank/DDBJ whole genome shotgun (WGS) entry which is preliminary data.</text>
</comment>